<gene>
    <name evidence="1" type="ORF">SCLCIDRAFT_271703</name>
</gene>
<reference evidence="1 2" key="1">
    <citation type="submission" date="2014-04" db="EMBL/GenBank/DDBJ databases">
        <authorList>
            <consortium name="DOE Joint Genome Institute"/>
            <person name="Kuo A."/>
            <person name="Kohler A."/>
            <person name="Nagy L.G."/>
            <person name="Floudas D."/>
            <person name="Copeland A."/>
            <person name="Barry K.W."/>
            <person name="Cichocki N."/>
            <person name="Veneault-Fourrey C."/>
            <person name="LaButti K."/>
            <person name="Lindquist E.A."/>
            <person name="Lipzen A."/>
            <person name="Lundell T."/>
            <person name="Morin E."/>
            <person name="Murat C."/>
            <person name="Sun H."/>
            <person name="Tunlid A."/>
            <person name="Henrissat B."/>
            <person name="Grigoriev I.V."/>
            <person name="Hibbett D.S."/>
            <person name="Martin F."/>
            <person name="Nordberg H.P."/>
            <person name="Cantor M.N."/>
            <person name="Hua S.X."/>
        </authorList>
    </citation>
    <scope>NUCLEOTIDE SEQUENCE [LARGE SCALE GENOMIC DNA]</scope>
    <source>
        <strain evidence="1 2">Foug A</strain>
    </source>
</reference>
<dbReference type="Proteomes" id="UP000053989">
    <property type="component" value="Unassembled WGS sequence"/>
</dbReference>
<evidence type="ECO:0000313" key="2">
    <source>
        <dbReference type="Proteomes" id="UP000053989"/>
    </source>
</evidence>
<name>A0A0C2Z2C1_9AGAM</name>
<dbReference type="InParanoid" id="A0A0C2Z2C1"/>
<dbReference type="HOGENOM" id="CLU_3088582_0_0_1"/>
<organism evidence="1 2">
    <name type="scientific">Scleroderma citrinum Foug A</name>
    <dbReference type="NCBI Taxonomy" id="1036808"/>
    <lineage>
        <taxon>Eukaryota</taxon>
        <taxon>Fungi</taxon>
        <taxon>Dikarya</taxon>
        <taxon>Basidiomycota</taxon>
        <taxon>Agaricomycotina</taxon>
        <taxon>Agaricomycetes</taxon>
        <taxon>Agaricomycetidae</taxon>
        <taxon>Boletales</taxon>
        <taxon>Sclerodermatineae</taxon>
        <taxon>Sclerodermataceae</taxon>
        <taxon>Scleroderma</taxon>
    </lineage>
</organism>
<dbReference type="AlphaFoldDB" id="A0A0C2Z2C1"/>
<proteinExistence type="predicted"/>
<dbReference type="EMBL" id="KN822124">
    <property type="protein sequence ID" value="KIM55998.1"/>
    <property type="molecule type" value="Genomic_DNA"/>
</dbReference>
<reference evidence="2" key="2">
    <citation type="submission" date="2015-01" db="EMBL/GenBank/DDBJ databases">
        <title>Evolutionary Origins and Diversification of the Mycorrhizal Mutualists.</title>
        <authorList>
            <consortium name="DOE Joint Genome Institute"/>
            <consortium name="Mycorrhizal Genomics Consortium"/>
            <person name="Kohler A."/>
            <person name="Kuo A."/>
            <person name="Nagy L.G."/>
            <person name="Floudas D."/>
            <person name="Copeland A."/>
            <person name="Barry K.W."/>
            <person name="Cichocki N."/>
            <person name="Veneault-Fourrey C."/>
            <person name="LaButti K."/>
            <person name="Lindquist E.A."/>
            <person name="Lipzen A."/>
            <person name="Lundell T."/>
            <person name="Morin E."/>
            <person name="Murat C."/>
            <person name="Riley R."/>
            <person name="Ohm R."/>
            <person name="Sun H."/>
            <person name="Tunlid A."/>
            <person name="Henrissat B."/>
            <person name="Grigoriev I.V."/>
            <person name="Hibbett D.S."/>
            <person name="Martin F."/>
        </authorList>
    </citation>
    <scope>NUCLEOTIDE SEQUENCE [LARGE SCALE GENOMIC DNA]</scope>
    <source>
        <strain evidence="2">Foug A</strain>
    </source>
</reference>
<evidence type="ECO:0000313" key="1">
    <source>
        <dbReference type="EMBL" id="KIM55998.1"/>
    </source>
</evidence>
<keyword evidence="2" id="KW-1185">Reference proteome</keyword>
<sequence>MTANVVLDADTVTHNMVTRLSTCSCSLPQEPSTIWTPVVQRAKKLSFLSYTP</sequence>
<accession>A0A0C2Z2C1</accession>
<protein>
    <submittedName>
        <fullName evidence="1">Uncharacterized protein</fullName>
    </submittedName>
</protein>